<accession>A0A9D4DQ96</accession>
<comment type="caution">
    <text evidence="1">The sequence shown here is derived from an EMBL/GenBank/DDBJ whole genome shotgun (WGS) entry which is preliminary data.</text>
</comment>
<evidence type="ECO:0000313" key="1">
    <source>
        <dbReference type="EMBL" id="KAH3752851.1"/>
    </source>
</evidence>
<sequence length="89" mass="9482">MLAESWCSYGTSVNRRSAETPPAFTVAPPGNYGRRPGLNRGVAIALTGVWCRYSPGQCGWSNGIAGLCRVAAHHSGSPRSGLYPGLYRQ</sequence>
<protein>
    <submittedName>
        <fullName evidence="1">Uncharacterized protein</fullName>
    </submittedName>
</protein>
<gene>
    <name evidence="1" type="ORF">DPMN_187477</name>
</gene>
<dbReference type="EMBL" id="JAIWYP010000010">
    <property type="protein sequence ID" value="KAH3752851.1"/>
    <property type="molecule type" value="Genomic_DNA"/>
</dbReference>
<evidence type="ECO:0000313" key="2">
    <source>
        <dbReference type="Proteomes" id="UP000828390"/>
    </source>
</evidence>
<proteinExistence type="predicted"/>
<reference evidence="1" key="1">
    <citation type="journal article" date="2019" name="bioRxiv">
        <title>The Genome of the Zebra Mussel, Dreissena polymorpha: A Resource for Invasive Species Research.</title>
        <authorList>
            <person name="McCartney M.A."/>
            <person name="Auch B."/>
            <person name="Kono T."/>
            <person name="Mallez S."/>
            <person name="Zhang Y."/>
            <person name="Obille A."/>
            <person name="Becker A."/>
            <person name="Abrahante J.E."/>
            <person name="Garbe J."/>
            <person name="Badalamenti J.P."/>
            <person name="Herman A."/>
            <person name="Mangelson H."/>
            <person name="Liachko I."/>
            <person name="Sullivan S."/>
            <person name="Sone E.D."/>
            <person name="Koren S."/>
            <person name="Silverstein K.A.T."/>
            <person name="Beckman K.B."/>
            <person name="Gohl D.M."/>
        </authorList>
    </citation>
    <scope>NUCLEOTIDE SEQUENCE</scope>
    <source>
        <strain evidence="1">Duluth1</strain>
        <tissue evidence="1">Whole animal</tissue>
    </source>
</reference>
<name>A0A9D4DQ96_DREPO</name>
<reference evidence="1" key="2">
    <citation type="submission" date="2020-11" db="EMBL/GenBank/DDBJ databases">
        <authorList>
            <person name="McCartney M.A."/>
            <person name="Auch B."/>
            <person name="Kono T."/>
            <person name="Mallez S."/>
            <person name="Becker A."/>
            <person name="Gohl D.M."/>
            <person name="Silverstein K.A.T."/>
            <person name="Koren S."/>
            <person name="Bechman K.B."/>
            <person name="Herman A."/>
            <person name="Abrahante J.E."/>
            <person name="Garbe J."/>
        </authorList>
    </citation>
    <scope>NUCLEOTIDE SEQUENCE</scope>
    <source>
        <strain evidence="1">Duluth1</strain>
        <tissue evidence="1">Whole animal</tissue>
    </source>
</reference>
<dbReference type="AlphaFoldDB" id="A0A9D4DQ96"/>
<organism evidence="1 2">
    <name type="scientific">Dreissena polymorpha</name>
    <name type="common">Zebra mussel</name>
    <name type="synonym">Mytilus polymorpha</name>
    <dbReference type="NCBI Taxonomy" id="45954"/>
    <lineage>
        <taxon>Eukaryota</taxon>
        <taxon>Metazoa</taxon>
        <taxon>Spiralia</taxon>
        <taxon>Lophotrochozoa</taxon>
        <taxon>Mollusca</taxon>
        <taxon>Bivalvia</taxon>
        <taxon>Autobranchia</taxon>
        <taxon>Heteroconchia</taxon>
        <taxon>Euheterodonta</taxon>
        <taxon>Imparidentia</taxon>
        <taxon>Neoheterodontei</taxon>
        <taxon>Myida</taxon>
        <taxon>Dreissenoidea</taxon>
        <taxon>Dreissenidae</taxon>
        <taxon>Dreissena</taxon>
    </lineage>
</organism>
<keyword evidence="2" id="KW-1185">Reference proteome</keyword>
<dbReference type="Proteomes" id="UP000828390">
    <property type="component" value="Unassembled WGS sequence"/>
</dbReference>